<evidence type="ECO:0000313" key="2">
    <source>
        <dbReference type="EMBL" id="KAK5164672.1"/>
    </source>
</evidence>
<feature type="domain" description="Clr5" evidence="1">
    <location>
        <begin position="7"/>
        <end position="56"/>
    </location>
</feature>
<dbReference type="AlphaFoldDB" id="A0AAV9P089"/>
<gene>
    <name evidence="2" type="ORF">LTR77_009878</name>
</gene>
<evidence type="ECO:0000259" key="1">
    <source>
        <dbReference type="Pfam" id="PF14420"/>
    </source>
</evidence>
<dbReference type="RefSeq" id="XP_064654920.1">
    <property type="nucleotide sequence ID" value="XM_064807104.1"/>
</dbReference>
<dbReference type="Proteomes" id="UP001337655">
    <property type="component" value="Unassembled WGS sequence"/>
</dbReference>
<protein>
    <recommendedName>
        <fullName evidence="1">Clr5 domain-containing protein</fullName>
    </recommendedName>
</protein>
<evidence type="ECO:0000313" key="3">
    <source>
        <dbReference type="Proteomes" id="UP001337655"/>
    </source>
</evidence>
<comment type="caution">
    <text evidence="2">The sequence shown here is derived from an EMBL/GenBank/DDBJ whole genome shotgun (WGS) entry which is preliminary data.</text>
</comment>
<organism evidence="2 3">
    <name type="scientific">Saxophila tyrrhenica</name>
    <dbReference type="NCBI Taxonomy" id="1690608"/>
    <lineage>
        <taxon>Eukaryota</taxon>
        <taxon>Fungi</taxon>
        <taxon>Dikarya</taxon>
        <taxon>Ascomycota</taxon>
        <taxon>Pezizomycotina</taxon>
        <taxon>Dothideomycetes</taxon>
        <taxon>Dothideomycetidae</taxon>
        <taxon>Mycosphaerellales</taxon>
        <taxon>Extremaceae</taxon>
        <taxon>Saxophila</taxon>
    </lineage>
</organism>
<sequence length="477" mass="53721">MARRVPSKEDWERLRPQVTEWYRTKTAETIVRLLRQDGYLVSQKMLRDRFKAWRVERKYTNNGQTQRRQVLSRRHGLLSNEQTSLASRSRYPPEDSSRNVLGVQFGADALMKPVPSRAPNTPEEEYHLSHALSQISGYLDRLVEQGSWRNRNETPAFEIQKLAADTHLAISSQSAGSSQSFNDLRSLGESTFILMPKFNADGLLTLHPRALTALLRLVVDGTSIPNAMALWEARTLQTVKNMFRDAAKAALPATHPIPLLCGVRAGQSQDLLARQFELMDVRLYARISHVDKVFVAQEQIYGSRVLASLGYVQWAETKLSAVIADLSSYSCQYTYAEANRTLGYVLQQACARLRPEQVDSKLEEAEGSASLALGAFVGIGMGQSNEAVYTRICLADILRQRNNLRASERHLRDAVDICETRAEGEGQQRVQLSKLVSDLHDVLRREDKRAEVRALELKYSEHFPESQADTNESCAGS</sequence>
<proteinExistence type="predicted"/>
<dbReference type="Pfam" id="PF14420">
    <property type="entry name" value="Clr5"/>
    <property type="match status" value="1"/>
</dbReference>
<dbReference type="InterPro" id="IPR025676">
    <property type="entry name" value="Clr5_dom"/>
</dbReference>
<dbReference type="EMBL" id="JAVRRT010000019">
    <property type="protein sequence ID" value="KAK5164672.1"/>
    <property type="molecule type" value="Genomic_DNA"/>
</dbReference>
<dbReference type="GeneID" id="89931208"/>
<reference evidence="2 3" key="1">
    <citation type="submission" date="2023-08" db="EMBL/GenBank/DDBJ databases">
        <title>Black Yeasts Isolated from many extreme environments.</title>
        <authorList>
            <person name="Coleine C."/>
            <person name="Stajich J.E."/>
            <person name="Selbmann L."/>
        </authorList>
    </citation>
    <scope>NUCLEOTIDE SEQUENCE [LARGE SCALE GENOMIC DNA]</scope>
    <source>
        <strain evidence="2 3">CCFEE 5935</strain>
    </source>
</reference>
<keyword evidence="3" id="KW-1185">Reference proteome</keyword>
<accession>A0AAV9P089</accession>
<name>A0AAV9P089_9PEZI</name>